<dbReference type="PANTHER" id="PTHR36384:SF1">
    <property type="entry name" value="SAWADEE PROTEIN"/>
    <property type="match status" value="1"/>
</dbReference>
<name>A0A067K6C8_JATCU</name>
<evidence type="ECO:0000313" key="3">
    <source>
        <dbReference type="Proteomes" id="UP000027138"/>
    </source>
</evidence>
<proteinExistence type="predicted"/>
<dbReference type="Gene3D" id="2.30.30.140">
    <property type="match status" value="1"/>
</dbReference>
<dbReference type="OrthoDB" id="1866990at2759"/>
<evidence type="ECO:0000313" key="2">
    <source>
        <dbReference type="EMBL" id="KDP31761.1"/>
    </source>
</evidence>
<dbReference type="GO" id="GO:0003682">
    <property type="term" value="F:chromatin binding"/>
    <property type="evidence" value="ECO:0007669"/>
    <property type="project" value="InterPro"/>
</dbReference>
<dbReference type="EMBL" id="KK914593">
    <property type="protein sequence ID" value="KDP31761.1"/>
    <property type="molecule type" value="Genomic_DNA"/>
</dbReference>
<dbReference type="Proteomes" id="UP000027138">
    <property type="component" value="Unassembled WGS sequence"/>
</dbReference>
<keyword evidence="3" id="KW-1185">Reference proteome</keyword>
<accession>A0A067K6C8</accession>
<protein>
    <recommendedName>
        <fullName evidence="1">SAWADEE domain-containing protein</fullName>
    </recommendedName>
</protein>
<evidence type="ECO:0000259" key="1">
    <source>
        <dbReference type="Pfam" id="PF16719"/>
    </source>
</evidence>
<dbReference type="Pfam" id="PF16719">
    <property type="entry name" value="SAWADEE"/>
    <property type="match status" value="1"/>
</dbReference>
<reference evidence="2 3" key="1">
    <citation type="journal article" date="2014" name="PLoS ONE">
        <title>Global Analysis of Gene Expression Profiles in Physic Nut (Jatropha curcas L.) Seedlings Exposed to Salt Stress.</title>
        <authorList>
            <person name="Zhang L."/>
            <person name="Zhang C."/>
            <person name="Wu P."/>
            <person name="Chen Y."/>
            <person name="Li M."/>
            <person name="Jiang H."/>
            <person name="Wu G."/>
        </authorList>
    </citation>
    <scope>NUCLEOTIDE SEQUENCE [LARGE SCALE GENOMIC DNA]</scope>
    <source>
        <strain evidence="3">cv. GZQX0401</strain>
        <tissue evidence="2">Young leaves</tissue>
    </source>
</reference>
<organism evidence="2 3">
    <name type="scientific">Jatropha curcas</name>
    <name type="common">Barbados nut</name>
    <dbReference type="NCBI Taxonomy" id="180498"/>
    <lineage>
        <taxon>Eukaryota</taxon>
        <taxon>Viridiplantae</taxon>
        <taxon>Streptophyta</taxon>
        <taxon>Embryophyta</taxon>
        <taxon>Tracheophyta</taxon>
        <taxon>Spermatophyta</taxon>
        <taxon>Magnoliopsida</taxon>
        <taxon>eudicotyledons</taxon>
        <taxon>Gunneridae</taxon>
        <taxon>Pentapetalae</taxon>
        <taxon>rosids</taxon>
        <taxon>fabids</taxon>
        <taxon>Malpighiales</taxon>
        <taxon>Euphorbiaceae</taxon>
        <taxon>Crotonoideae</taxon>
        <taxon>Jatropheae</taxon>
        <taxon>Jatropha</taxon>
    </lineage>
</organism>
<gene>
    <name evidence="2" type="ORF">JCGZ_12222</name>
</gene>
<sequence>MEFQSDDQAWYDVKVSRNDDILTVKYVNFSEEFNETFHVGKFKTIDKVNDFKRRFRQSSVQLQDQDCHKIFQGKTVCASYNFNNGEVKFFDAMVVEVLNEKHKVGEEEEECSCTYVLKWHDGSLEGERTFAKISDICLTPPGNRVDPSLAAFLKIAMERIDKGSLRCEVAGHEEPNTASLESNPVLNIEAYFMKLRRQRKNRFAVRTTEGRVNGRCKRFQKKQIVDKLGFIM</sequence>
<dbReference type="PANTHER" id="PTHR36384">
    <property type="entry name" value="SAWADEE PROTEIN"/>
    <property type="match status" value="1"/>
</dbReference>
<feature type="domain" description="SAWADEE" evidence="1">
    <location>
        <begin position="4"/>
        <end position="137"/>
    </location>
</feature>
<dbReference type="InterPro" id="IPR032001">
    <property type="entry name" value="SAWADEE_dom"/>
</dbReference>
<dbReference type="STRING" id="180498.A0A067K6C8"/>
<dbReference type="AlphaFoldDB" id="A0A067K6C8"/>